<evidence type="ECO:0008006" key="5">
    <source>
        <dbReference type="Google" id="ProtNLM"/>
    </source>
</evidence>
<comment type="caution">
    <text evidence="3">The sequence shown here is derived from an EMBL/GenBank/DDBJ whole genome shotgun (WGS) entry which is preliminary data.</text>
</comment>
<dbReference type="RefSeq" id="WP_116182569.1">
    <property type="nucleotide sequence ID" value="NZ_QTJX01000001.1"/>
</dbReference>
<evidence type="ECO:0000256" key="2">
    <source>
        <dbReference type="SAM" id="SignalP"/>
    </source>
</evidence>
<dbReference type="PROSITE" id="PS51257">
    <property type="entry name" value="PROKAR_LIPOPROTEIN"/>
    <property type="match status" value="1"/>
</dbReference>
<dbReference type="InterPro" id="IPR011047">
    <property type="entry name" value="Quinoprotein_ADH-like_sf"/>
</dbReference>
<dbReference type="AlphaFoldDB" id="A0A371JS84"/>
<dbReference type="Pfam" id="PF05935">
    <property type="entry name" value="Arylsulfotrans"/>
    <property type="match status" value="1"/>
</dbReference>
<dbReference type="Proteomes" id="UP000261828">
    <property type="component" value="Unassembled WGS sequence"/>
</dbReference>
<accession>A0A371JS84</accession>
<dbReference type="SUPFAM" id="SSF50998">
    <property type="entry name" value="Quinoprotein alcohol dehydrogenase-like"/>
    <property type="match status" value="1"/>
</dbReference>
<dbReference type="PANTHER" id="PTHR35340">
    <property type="entry name" value="PQQ ENZYME REPEAT PROTEIN-RELATED"/>
    <property type="match status" value="1"/>
</dbReference>
<dbReference type="OrthoDB" id="264813at2"/>
<feature type="signal peptide" evidence="2">
    <location>
        <begin position="1"/>
        <end position="23"/>
    </location>
</feature>
<dbReference type="PANTHER" id="PTHR35340:SF5">
    <property type="entry name" value="ASST-DOMAIN-CONTAINING PROTEIN"/>
    <property type="match status" value="1"/>
</dbReference>
<feature type="chain" id="PRO_5016935110" description="Arylsulfotransferase (ASST)" evidence="2">
    <location>
        <begin position="24"/>
        <end position="453"/>
    </location>
</feature>
<protein>
    <recommendedName>
        <fullName evidence="5">Arylsulfotransferase (ASST)</fullName>
    </recommendedName>
</protein>
<evidence type="ECO:0000313" key="3">
    <source>
        <dbReference type="EMBL" id="RDY60680.1"/>
    </source>
</evidence>
<name>A0A371JS84_9FLAO</name>
<dbReference type="InterPro" id="IPR053143">
    <property type="entry name" value="Arylsulfate_ST"/>
</dbReference>
<organism evidence="3 4">
    <name type="scientific">Flagellimonas nanhaiensis</name>
    <dbReference type="NCBI Taxonomy" id="2292706"/>
    <lineage>
        <taxon>Bacteria</taxon>
        <taxon>Pseudomonadati</taxon>
        <taxon>Bacteroidota</taxon>
        <taxon>Flavobacteriia</taxon>
        <taxon>Flavobacteriales</taxon>
        <taxon>Flavobacteriaceae</taxon>
        <taxon>Flagellimonas</taxon>
    </lineage>
</organism>
<proteinExistence type="predicted"/>
<evidence type="ECO:0000313" key="4">
    <source>
        <dbReference type="Proteomes" id="UP000261828"/>
    </source>
</evidence>
<keyword evidence="2" id="KW-0732">Signal</keyword>
<dbReference type="InterPro" id="IPR010262">
    <property type="entry name" value="Arylsulfotransferase_bact"/>
</dbReference>
<dbReference type="EMBL" id="QTJX01000001">
    <property type="protein sequence ID" value="RDY60680.1"/>
    <property type="molecule type" value="Genomic_DNA"/>
</dbReference>
<dbReference type="GO" id="GO:0004062">
    <property type="term" value="F:aryl sulfotransferase activity"/>
    <property type="evidence" value="ECO:0007669"/>
    <property type="project" value="InterPro"/>
</dbReference>
<reference evidence="3 4" key="1">
    <citation type="submission" date="2018-08" db="EMBL/GenBank/DDBJ databases">
        <title>Muricauda nanhaiensis sp. nov., isolated from seawater of the South China Sea.</title>
        <authorList>
            <person name="Dang Y."/>
        </authorList>
    </citation>
    <scope>NUCLEOTIDE SEQUENCE [LARGE SCALE GENOMIC DNA]</scope>
    <source>
        <strain evidence="3 4">SM1704</strain>
    </source>
</reference>
<feature type="region of interest" description="Disordered" evidence="1">
    <location>
        <begin position="24"/>
        <end position="65"/>
    </location>
</feature>
<gene>
    <name evidence="3" type="ORF">DX873_00425</name>
</gene>
<feature type="compositionally biased region" description="Acidic residues" evidence="1">
    <location>
        <begin position="41"/>
        <end position="56"/>
    </location>
</feature>
<keyword evidence="4" id="KW-1185">Reference proteome</keyword>
<sequence length="453" mass="50413">MKTTYYHALVAIALSLFIFSCTGDEPEPLPQDNENPTSETPTDDTPSDDTPTDDDTPPTVPPETAGTVEVLNSDLLYDGYVLINDAGNDRVYLMDKKSAILHEWDLPTGIGNDVELLPDGRLVGIMKAEDPKIEYGGQGGKLQFVSPDSTVEWNFDYSTEEYITHHDVELLPNGNVITIVWEKKTMAEAELAGSSLGIDVFPEAIIEIDSTTDEIVWEWHAWDHLVQEHDNTKENFGTIADNPQLINLNYVLDKEGDIMHANGIEYDEINDLIYLSVNFYHEVWVIDHSTTVEEAASHSGGNLGKGGDLIYRFGNPTAYNNPIGERLFRNNHHPLLLDGVDLGKISIFTNGNGATPEQSTVYEFLLPSPLALSPNTDNEPEIAWSFTNPDLYSPKVSGSVRLPNGNRLITEGDFGVWEVTESGEVVWKFWSQGFFWRAYHYAKDDPAVMALGL</sequence>
<evidence type="ECO:0000256" key="1">
    <source>
        <dbReference type="SAM" id="MobiDB-lite"/>
    </source>
</evidence>